<feature type="compositionally biased region" description="Basic and acidic residues" evidence="1">
    <location>
        <begin position="833"/>
        <end position="872"/>
    </location>
</feature>
<feature type="region of interest" description="Disordered" evidence="1">
    <location>
        <begin position="601"/>
        <end position="664"/>
    </location>
</feature>
<evidence type="ECO:0000256" key="1">
    <source>
        <dbReference type="SAM" id="MobiDB-lite"/>
    </source>
</evidence>
<feature type="compositionally biased region" description="Polar residues" evidence="1">
    <location>
        <begin position="764"/>
        <end position="784"/>
    </location>
</feature>
<sequence length="1108" mass="120959">MEGGSSWAQHEPAALTLRAGTSRQQPAGSPPSSSRTGEPSCSASTSATRLYLGAETFMAVAYTAVSQLGLLSQQYPPPLLPKPGKDNVRLQKLLKRTAKKKASTQASQSAAPFRSSLSPVNEASPDLEHSDHSTPPRTPEASSIYYGVQQPPRYTIRAPYQHVASPYPQRASFGRGARFSPQTVAMPSYSYSQHVTVVSSYSASGHLSGVLPVQGPVAQTPVAKTSRPAFSVPEATVPATVTKAVFAETHTVLRPAAAVVAPQQKSKSPGQIPSRGGQTVTRPLTVLTQFVKPKSPRPTFKATEPSRSPKPMFDVPQIRLYTASTSYYEASRTPPVYDTAGLTSIGTTLPQIKISSETEHDLNAENEFQKGPTLLVLTEPQRKTPTLEIKRGPTPTSEIQRTTPTSETRRTPTSEIQRTTLASETRRTPTSEMKRATPTAEMKRTPTSEIQRTTPTSETRRTPTIEMKRATPTAEIKRATPTSETRRTPTSELKRATPTAEIRVKTPTHEFQASRTTLGRPKTPAYHVTRATTPVFEISKPNPLLFAVSPITVESERSKTKSEMILNGEILSHMTPAAKPIQQSLTKSKSEPDLTKDKISAAAADSVKPQTITSEPAAPAVTSYDFQKPKTPTYEASRLMTTSPGYKRPKTPTGVSPVAFQRPKTPTQVAQKSFYRGLTPAEYAAYGGIKTYTPAFGILPLKTPTQEEVQVTKEESAERETLRQELAVKETSKAELPEIKEKPNDLGVEKASTTPSIPIIVVSQASETRGSTLRQDTRMTSSHVTAKEETPKAKSPTAEVKTPESQKAEVPPREVAKPKTKLAETKQAPPQGPDHDPLKAVRKLLGKDKVRAAEQKAGTETKTDFSEGKEAVKPVATTETKTEDSKPKATVPALPAKAPAEEPAGNEDKGKDAPEKTEADESRPVAEPLLKVTQKPKGMKSKMSGWSRLKKHMVVEQEEPKFPDSKNGSEREATGQEAKTTDEKGVDKPDAQDRNQTKDTPKATKMWDAVLFQMFSTKENIMHQIELNKNEDQKREEITDEVTEIPSFAYRLPVLLFSPKFDAKKLKEAASRPATKISTVFEMGLIGRKAKDEEPKDFNRTAKGFTTS</sequence>
<feature type="compositionally biased region" description="Basic residues" evidence="1">
    <location>
        <begin position="92"/>
        <end position="102"/>
    </location>
</feature>
<accession>A0AA88MT06</accession>
<feature type="region of interest" description="Disordered" evidence="1">
    <location>
        <begin position="73"/>
        <end position="143"/>
    </location>
</feature>
<proteinExistence type="predicted"/>
<feature type="region of interest" description="Disordered" evidence="1">
    <location>
        <begin position="575"/>
        <end position="594"/>
    </location>
</feature>
<dbReference type="EMBL" id="JAUPFM010000009">
    <property type="protein sequence ID" value="KAK2842806.1"/>
    <property type="molecule type" value="Genomic_DNA"/>
</dbReference>
<dbReference type="Proteomes" id="UP001187415">
    <property type="component" value="Unassembled WGS sequence"/>
</dbReference>
<feature type="compositionally biased region" description="Basic and acidic residues" evidence="1">
    <location>
        <begin position="424"/>
        <end position="446"/>
    </location>
</feature>
<feature type="compositionally biased region" description="Low complexity" evidence="1">
    <location>
        <begin position="892"/>
        <end position="903"/>
    </location>
</feature>
<dbReference type="PANTHER" id="PTHR38004">
    <property type="entry name" value="PROLINE-RICH PROTEIN 33"/>
    <property type="match status" value="1"/>
</dbReference>
<evidence type="ECO:0000313" key="2">
    <source>
        <dbReference type="EMBL" id="KAK2842806.1"/>
    </source>
</evidence>
<name>A0AA88MT06_CHASR</name>
<feature type="region of interest" description="Disordered" evidence="1">
    <location>
        <begin position="1"/>
        <end position="46"/>
    </location>
</feature>
<protein>
    <recommendedName>
        <fullName evidence="4">Proline rich 33</fullName>
    </recommendedName>
</protein>
<feature type="region of interest" description="Disordered" evidence="1">
    <location>
        <begin position="764"/>
        <end position="1004"/>
    </location>
</feature>
<evidence type="ECO:0008006" key="4">
    <source>
        <dbReference type="Google" id="ProtNLM"/>
    </source>
</evidence>
<evidence type="ECO:0000313" key="3">
    <source>
        <dbReference type="Proteomes" id="UP001187415"/>
    </source>
</evidence>
<feature type="compositionally biased region" description="Basic and acidic residues" evidence="1">
    <location>
        <begin position="953"/>
        <end position="1002"/>
    </location>
</feature>
<feature type="compositionally biased region" description="Polar residues" evidence="1">
    <location>
        <begin position="19"/>
        <end position="46"/>
    </location>
</feature>
<feature type="compositionally biased region" description="Basic and acidic residues" evidence="1">
    <location>
        <begin position="906"/>
        <end position="924"/>
    </location>
</feature>
<feature type="compositionally biased region" description="Basic and acidic residues" evidence="1">
    <location>
        <begin position="801"/>
        <end position="824"/>
    </location>
</feature>
<gene>
    <name evidence="2" type="ORF">Q5P01_013006</name>
</gene>
<dbReference type="AlphaFoldDB" id="A0AA88MT06"/>
<organism evidence="2 3">
    <name type="scientific">Channa striata</name>
    <name type="common">Snakehead murrel</name>
    <name type="synonym">Ophicephalus striatus</name>
    <dbReference type="NCBI Taxonomy" id="64152"/>
    <lineage>
        <taxon>Eukaryota</taxon>
        <taxon>Metazoa</taxon>
        <taxon>Chordata</taxon>
        <taxon>Craniata</taxon>
        <taxon>Vertebrata</taxon>
        <taxon>Euteleostomi</taxon>
        <taxon>Actinopterygii</taxon>
        <taxon>Neopterygii</taxon>
        <taxon>Teleostei</taxon>
        <taxon>Neoteleostei</taxon>
        <taxon>Acanthomorphata</taxon>
        <taxon>Anabantaria</taxon>
        <taxon>Anabantiformes</taxon>
        <taxon>Channoidei</taxon>
        <taxon>Channidae</taxon>
        <taxon>Channa</taxon>
    </lineage>
</organism>
<dbReference type="Pfam" id="PF15485">
    <property type="entry name" value="DUF4643"/>
    <property type="match status" value="1"/>
</dbReference>
<feature type="region of interest" description="Disordered" evidence="1">
    <location>
        <begin position="294"/>
        <end position="313"/>
    </location>
</feature>
<comment type="caution">
    <text evidence="2">The sequence shown here is derived from an EMBL/GenBank/DDBJ whole genome shotgun (WGS) entry which is preliminary data.</text>
</comment>
<dbReference type="InterPro" id="IPR028004">
    <property type="entry name" value="DUF4643"/>
</dbReference>
<reference evidence="2" key="1">
    <citation type="submission" date="2023-07" db="EMBL/GenBank/DDBJ databases">
        <title>Chromosome-level Genome Assembly of Striped Snakehead (Channa striata).</title>
        <authorList>
            <person name="Liu H."/>
        </authorList>
    </citation>
    <scope>NUCLEOTIDE SEQUENCE</scope>
    <source>
        <strain evidence="2">Gz</strain>
        <tissue evidence="2">Muscle</tissue>
    </source>
</reference>
<dbReference type="PANTHER" id="PTHR38004:SF1">
    <property type="entry name" value="PROLINE-RICH PROTEIN 33"/>
    <property type="match status" value="1"/>
</dbReference>
<keyword evidence="3" id="KW-1185">Reference proteome</keyword>
<feature type="region of interest" description="Disordered" evidence="1">
    <location>
        <begin position="386"/>
        <end position="460"/>
    </location>
</feature>